<dbReference type="EMBL" id="FUYN01000001">
    <property type="protein sequence ID" value="SKB30592.1"/>
    <property type="molecule type" value="Genomic_DNA"/>
</dbReference>
<evidence type="ECO:0000256" key="4">
    <source>
        <dbReference type="ARBA" id="ARBA00022692"/>
    </source>
</evidence>
<name>A0A1T5A6F0_9FIRM</name>
<dbReference type="GO" id="GO:0005886">
    <property type="term" value="C:plasma membrane"/>
    <property type="evidence" value="ECO:0007669"/>
    <property type="project" value="UniProtKB-SubCell"/>
</dbReference>
<evidence type="ECO:0000256" key="1">
    <source>
        <dbReference type="ARBA" id="ARBA00004651"/>
    </source>
</evidence>
<evidence type="ECO:0000256" key="7">
    <source>
        <dbReference type="SAM" id="Phobius"/>
    </source>
</evidence>
<protein>
    <submittedName>
        <fullName evidence="8">Uncharacterized membrane protein YeaQ/YmgE, transglycosylase-associated protein family</fullName>
    </submittedName>
</protein>
<keyword evidence="6 7" id="KW-0472">Membrane</keyword>
<dbReference type="RefSeq" id="WP_079588752.1">
    <property type="nucleotide sequence ID" value="NZ_CP154629.1"/>
</dbReference>
<dbReference type="AlphaFoldDB" id="A0A1T5A6F0"/>
<evidence type="ECO:0000313" key="8">
    <source>
        <dbReference type="EMBL" id="SKB30592.1"/>
    </source>
</evidence>
<evidence type="ECO:0000313" key="9">
    <source>
        <dbReference type="Proteomes" id="UP000243406"/>
    </source>
</evidence>
<feature type="transmembrane region" description="Helical" evidence="7">
    <location>
        <begin position="60"/>
        <end position="80"/>
    </location>
</feature>
<feature type="transmembrane region" description="Helical" evidence="7">
    <location>
        <begin position="29"/>
        <end position="48"/>
    </location>
</feature>
<dbReference type="Pfam" id="PF04226">
    <property type="entry name" value="Transgly_assoc"/>
    <property type="match status" value="1"/>
</dbReference>
<dbReference type="PANTHER" id="PTHR33884:SF3">
    <property type="entry name" value="UPF0410 PROTEIN YMGE"/>
    <property type="match status" value="1"/>
</dbReference>
<reference evidence="9" key="1">
    <citation type="submission" date="2017-02" db="EMBL/GenBank/DDBJ databases">
        <authorList>
            <person name="Varghese N."/>
            <person name="Submissions S."/>
        </authorList>
    </citation>
    <scope>NUCLEOTIDE SEQUENCE [LARGE SCALE GENOMIC DNA]</scope>
    <source>
        <strain evidence="9">ATCC 35199</strain>
    </source>
</reference>
<keyword evidence="3" id="KW-1003">Cell membrane</keyword>
<organism evidence="8 9">
    <name type="scientific">Acetoanaerobium noterae</name>
    <dbReference type="NCBI Taxonomy" id="745369"/>
    <lineage>
        <taxon>Bacteria</taxon>
        <taxon>Bacillati</taxon>
        <taxon>Bacillota</taxon>
        <taxon>Clostridia</taxon>
        <taxon>Peptostreptococcales</taxon>
        <taxon>Filifactoraceae</taxon>
        <taxon>Acetoanaerobium</taxon>
    </lineage>
</organism>
<sequence length="82" mass="8273">MGIIAWIILGALAGWIASKFTGNDASMGAFGNIIAGIVGASVGGFVFGMIGGQGVTGFNIWSLFVAVVGAVIVLSIINMVKR</sequence>
<evidence type="ECO:0000256" key="6">
    <source>
        <dbReference type="ARBA" id="ARBA00023136"/>
    </source>
</evidence>
<accession>A0A1T5A6F0</accession>
<evidence type="ECO:0000256" key="5">
    <source>
        <dbReference type="ARBA" id="ARBA00022989"/>
    </source>
</evidence>
<comment type="similarity">
    <text evidence="2">Belongs to the UPF0410 family.</text>
</comment>
<gene>
    <name evidence="8" type="ORF">SAMN02745120_0812</name>
</gene>
<keyword evidence="4 7" id="KW-0812">Transmembrane</keyword>
<evidence type="ECO:0000256" key="2">
    <source>
        <dbReference type="ARBA" id="ARBA00011006"/>
    </source>
</evidence>
<dbReference type="PANTHER" id="PTHR33884">
    <property type="entry name" value="UPF0410 PROTEIN YMGE"/>
    <property type="match status" value="1"/>
</dbReference>
<proteinExistence type="inferred from homology"/>
<keyword evidence="5 7" id="KW-1133">Transmembrane helix</keyword>
<comment type="subcellular location">
    <subcellularLocation>
        <location evidence="1">Cell membrane</location>
        <topology evidence="1">Multi-pass membrane protein</topology>
    </subcellularLocation>
</comment>
<dbReference type="InterPro" id="IPR007341">
    <property type="entry name" value="Transgly_assoc"/>
</dbReference>
<dbReference type="Proteomes" id="UP000243406">
    <property type="component" value="Unassembled WGS sequence"/>
</dbReference>
<keyword evidence="9" id="KW-1185">Reference proteome</keyword>
<evidence type="ECO:0000256" key="3">
    <source>
        <dbReference type="ARBA" id="ARBA00022475"/>
    </source>
</evidence>